<dbReference type="Pfam" id="PF22658">
    <property type="entry name" value="YycE-like_N"/>
    <property type="match status" value="1"/>
</dbReference>
<sequence>MIPKDATLRVVRPTDNLKQIALMYSKALGFEMVKQFDDHDGFDGVVLSHSKHPYHLEFTQERGVTVGKAPTQDHLLVFYIACSREWERACRGMIDAGFAVADSNNPYWERIGKTFEDVDGYRVVLQNSDWAI</sequence>
<comment type="caution">
    <text evidence="2">The sequence shown here is derived from an EMBL/GenBank/DDBJ whole genome shotgun (WGS) entry which is preliminary data.</text>
</comment>
<proteinExistence type="predicted"/>
<dbReference type="InterPro" id="IPR037523">
    <property type="entry name" value="VOC_core"/>
</dbReference>
<organism evidence="2 3">
    <name type="scientific">Photobacterium lipolyticum</name>
    <dbReference type="NCBI Taxonomy" id="266810"/>
    <lineage>
        <taxon>Bacteria</taxon>
        <taxon>Pseudomonadati</taxon>
        <taxon>Pseudomonadota</taxon>
        <taxon>Gammaproteobacteria</taxon>
        <taxon>Vibrionales</taxon>
        <taxon>Vibrionaceae</taxon>
        <taxon>Photobacterium</taxon>
    </lineage>
</organism>
<evidence type="ECO:0000313" key="3">
    <source>
        <dbReference type="Proteomes" id="UP000240904"/>
    </source>
</evidence>
<dbReference type="EMBL" id="PYMC01000027">
    <property type="protein sequence ID" value="PSW00135.1"/>
    <property type="molecule type" value="Genomic_DNA"/>
</dbReference>
<dbReference type="OrthoDB" id="8018325at2"/>
<dbReference type="AlphaFoldDB" id="A0A2T3MS41"/>
<dbReference type="InterPro" id="IPR058998">
    <property type="entry name" value="YycE-like_N"/>
</dbReference>
<dbReference type="PROSITE" id="PS51819">
    <property type="entry name" value="VOC"/>
    <property type="match status" value="1"/>
</dbReference>
<dbReference type="Pfam" id="PF22659">
    <property type="entry name" value="YycE-like_C"/>
    <property type="match status" value="1"/>
</dbReference>
<dbReference type="RefSeq" id="WP_107285373.1">
    <property type="nucleotide sequence ID" value="NZ_PYMC01000027.1"/>
</dbReference>
<feature type="domain" description="VOC" evidence="1">
    <location>
        <begin position="6"/>
        <end position="128"/>
    </location>
</feature>
<keyword evidence="3" id="KW-1185">Reference proteome</keyword>
<evidence type="ECO:0000259" key="1">
    <source>
        <dbReference type="PROSITE" id="PS51819"/>
    </source>
</evidence>
<dbReference type="Proteomes" id="UP000240904">
    <property type="component" value="Unassembled WGS sequence"/>
</dbReference>
<dbReference type="InterPro" id="IPR058997">
    <property type="entry name" value="YycE-like_C"/>
</dbReference>
<dbReference type="Gene3D" id="3.10.180.10">
    <property type="entry name" value="2,3-Dihydroxybiphenyl 1,2-Dioxygenase, domain 1"/>
    <property type="match status" value="1"/>
</dbReference>
<accession>A0A2T3MS41</accession>
<reference evidence="2 3" key="1">
    <citation type="submission" date="2018-03" db="EMBL/GenBank/DDBJ databases">
        <title>Whole genome sequencing of Histamine producing bacteria.</title>
        <authorList>
            <person name="Butler K."/>
        </authorList>
    </citation>
    <scope>NUCLEOTIDE SEQUENCE [LARGE SCALE GENOMIC DNA]</scope>
    <source>
        <strain evidence="2 3">DSM 16190</strain>
    </source>
</reference>
<protein>
    <submittedName>
        <fullName evidence="2">Glyoxalase</fullName>
    </submittedName>
</protein>
<dbReference type="InterPro" id="IPR029068">
    <property type="entry name" value="Glyas_Bleomycin-R_OHBP_Dase"/>
</dbReference>
<evidence type="ECO:0000313" key="2">
    <source>
        <dbReference type="EMBL" id="PSW00135.1"/>
    </source>
</evidence>
<dbReference type="SUPFAM" id="SSF54593">
    <property type="entry name" value="Glyoxalase/Bleomycin resistance protein/Dihydroxybiphenyl dioxygenase"/>
    <property type="match status" value="1"/>
</dbReference>
<name>A0A2T3MS41_9GAMM</name>
<gene>
    <name evidence="2" type="ORF">C9I89_21445</name>
</gene>